<proteinExistence type="predicted"/>
<dbReference type="Pfam" id="PF00353">
    <property type="entry name" value="HemolysinCabind"/>
    <property type="match status" value="2"/>
</dbReference>
<dbReference type="EMBL" id="CYGX02000035">
    <property type="protein sequence ID" value="SIT42325.1"/>
    <property type="molecule type" value="Genomic_DNA"/>
</dbReference>
<accession>A0A1N7S4U2</accession>
<evidence type="ECO:0000313" key="5">
    <source>
        <dbReference type="Proteomes" id="UP000187012"/>
    </source>
</evidence>
<evidence type="ECO:0000313" key="4">
    <source>
        <dbReference type="EMBL" id="SIT42325.1"/>
    </source>
</evidence>
<dbReference type="PANTHER" id="PTHR39431">
    <property type="entry name" value="FRPA/C-RELATED PROTEIN"/>
    <property type="match status" value="1"/>
</dbReference>
<dbReference type="InterPro" id="IPR011049">
    <property type="entry name" value="Serralysin-like_metalloprot_C"/>
</dbReference>
<dbReference type="InterPro" id="IPR010566">
    <property type="entry name" value="Haemolys_ca-bd"/>
</dbReference>
<gene>
    <name evidence="4" type="ORF">BN2475_350039</name>
</gene>
<evidence type="ECO:0000256" key="2">
    <source>
        <dbReference type="SAM" id="MobiDB-lite"/>
    </source>
</evidence>
<protein>
    <submittedName>
        <fullName evidence="4">Hemolysin-type calcium binding protein related domain</fullName>
    </submittedName>
</protein>
<reference evidence="4 5" key="1">
    <citation type="submission" date="2016-12" db="EMBL/GenBank/DDBJ databases">
        <authorList>
            <person name="Song W.-J."/>
            <person name="Kurnit D.M."/>
        </authorList>
    </citation>
    <scope>NUCLEOTIDE SEQUENCE [LARGE SCALE GENOMIC DNA]</scope>
    <source>
        <strain evidence="4 5">STM7296</strain>
    </source>
</reference>
<dbReference type="GO" id="GO:0005509">
    <property type="term" value="F:calcium ion binding"/>
    <property type="evidence" value="ECO:0007669"/>
    <property type="project" value="InterPro"/>
</dbReference>
<keyword evidence="1" id="KW-0106">Calcium</keyword>
<feature type="compositionally biased region" description="Low complexity" evidence="2">
    <location>
        <begin position="214"/>
        <end position="223"/>
    </location>
</feature>
<feature type="domain" description="Haemolysin-type calcium binding-related" evidence="3">
    <location>
        <begin position="737"/>
        <end position="773"/>
    </location>
</feature>
<dbReference type="Gene3D" id="2.150.10.10">
    <property type="entry name" value="Serralysin-like metalloprotease, C-terminal"/>
    <property type="match status" value="1"/>
</dbReference>
<dbReference type="RefSeq" id="WP_094780655.1">
    <property type="nucleotide sequence ID" value="NZ_CYGX02000035.1"/>
</dbReference>
<dbReference type="SUPFAM" id="SSF51120">
    <property type="entry name" value="beta-Roll"/>
    <property type="match status" value="2"/>
</dbReference>
<dbReference type="Proteomes" id="UP000187012">
    <property type="component" value="Unassembled WGS sequence"/>
</dbReference>
<evidence type="ECO:0000259" key="3">
    <source>
        <dbReference type="Pfam" id="PF06594"/>
    </source>
</evidence>
<dbReference type="InterPro" id="IPR001343">
    <property type="entry name" value="Hemolysn_Ca-bd"/>
</dbReference>
<organism evidence="4 5">
    <name type="scientific">Paraburkholderia ribeironis</name>
    <dbReference type="NCBI Taxonomy" id="1247936"/>
    <lineage>
        <taxon>Bacteria</taxon>
        <taxon>Pseudomonadati</taxon>
        <taxon>Pseudomonadota</taxon>
        <taxon>Betaproteobacteria</taxon>
        <taxon>Burkholderiales</taxon>
        <taxon>Burkholderiaceae</taxon>
        <taxon>Paraburkholderia</taxon>
    </lineage>
</organism>
<feature type="region of interest" description="Disordered" evidence="2">
    <location>
        <begin position="205"/>
        <end position="240"/>
    </location>
</feature>
<dbReference type="PANTHER" id="PTHR39431:SF1">
    <property type="entry name" value="FRPA_C-RELATED PROTEIN"/>
    <property type="match status" value="1"/>
</dbReference>
<dbReference type="STRING" id="1247936.BN2475_350039"/>
<dbReference type="AlphaFoldDB" id="A0A1N7S4U2"/>
<sequence>MTESISELLGPILNTINSVGGAVETTIGAWIDSNSTDPATQGHVGTEMGQAAAAVGSAIVTGVGTSIDSLYLTSLGTVLGTGGTASTALDTLPSQLGNLSSSLSAYNDAVASGDQGAISFTGLTLSGSVASVLSSIGGIVSGVADALASAGVIGEAAAAPAVSLGLAISSAAGLFALTATNAVVNAVKNAADAISNLLNDIESQSGTGTDINTGSSSGDAGSQDGSGGGPESGAPGAALGKYEDSTPLISPLVLDLTGSGINLTPLNTSSPYFDLTNDGFARQTGWIGTGTGLLCFDPNDQNITNITQLFGNATTDGFDILRQLDTNRDNVINASDAAFASLRVWIDTNSNGVTDPGELYTLGQLGIVSINLNATAVNETVAGNSISSISSYTLADGTTHEIADAWFANSTTNTRPVTTVEVTASAATLPQLSGGGTLRDLRSAMTLDQSLQALVQAFVDQSNTTGPSAVESAVQAILFEWAGVTQINPSSRGSYIDARKLGFAEKYLGRPFVGIDGTTNPEIRAGALMQLAWNDLYDGALARLVLQSPLAASTAPEFRYDSISDTVQAASTFAPALGAAFQRLGAITAANLESWDLLLRIADAARFDMGMSVPLFEEYVAAATNDTVASVASAIASGLQISMNASGRIQETGTAIYGDFYAGPGVSLLSAGHADVISSTPLSAHDIFNYAAGDGVIEIREIDSNCAAPANVLQLGTGISASSITVKGTSSSIVLTDGITGDQIALDNEMDIVNNSGVQKLQFADGTVWTKQQLQQMATTGTTGNDKLYGTTGADVFDGKGGNDIEYGYGGGDTFIFNPGYGKLEISDTGSSSSPANVLQLGTGISTSSITVKGTSTSIVLTDGITGDQITLDNEMDIVNNSGVQKVQFADGTVWTKQKLQQMATIGTTGNDTLYGTTGADVFDGKGGNDIEYGYGGNDVYTLQQGYGLLTIYNGTSSNIAAAGELLIKNVDPNEIWLQRVGNNLQVDVMGTKTEATIENWFSYSYSQLAEVAVSGGASGNMVLDTQINQLIQAMATFTANHPGFDPTSSANPTITDPTVLTLVSSTWHN</sequence>
<dbReference type="Pfam" id="PF06594">
    <property type="entry name" value="HCBP_related"/>
    <property type="match status" value="2"/>
</dbReference>
<name>A0A1N7S4U2_9BURK</name>
<keyword evidence="5" id="KW-1185">Reference proteome</keyword>
<feature type="domain" description="Haemolysin-type calcium binding-related" evidence="3">
    <location>
        <begin position="862"/>
        <end position="898"/>
    </location>
</feature>
<evidence type="ECO:0000256" key="1">
    <source>
        <dbReference type="ARBA" id="ARBA00022837"/>
    </source>
</evidence>
<dbReference type="OrthoDB" id="9047490at2"/>